<sequence>MLTEDLDTVTLAENKDLHDVLKQRLNPARINVQLNSNERGASQVRPSGSSMPIKSSKVHDAVPNLQKFHCLCINIALKTASSPIVSELLDSFTKMEKFYFTQEEASQKLKKPLTQISAEASQDQGTEPASNISKVK</sequence>
<feature type="compositionally biased region" description="Polar residues" evidence="1">
    <location>
        <begin position="114"/>
        <end position="136"/>
    </location>
</feature>
<gene>
    <name evidence="2" type="ORF">Nepgr_025276</name>
</gene>
<feature type="compositionally biased region" description="Polar residues" evidence="1">
    <location>
        <begin position="36"/>
        <end position="53"/>
    </location>
</feature>
<dbReference type="AlphaFoldDB" id="A0AAD3T4F7"/>
<protein>
    <submittedName>
        <fullName evidence="2">Uncharacterized protein</fullName>
    </submittedName>
</protein>
<accession>A0AAD3T4F7</accession>
<evidence type="ECO:0000313" key="2">
    <source>
        <dbReference type="EMBL" id="GMH23433.1"/>
    </source>
</evidence>
<evidence type="ECO:0000256" key="1">
    <source>
        <dbReference type="SAM" id="MobiDB-lite"/>
    </source>
</evidence>
<feature type="region of interest" description="Disordered" evidence="1">
    <location>
        <begin position="111"/>
        <end position="136"/>
    </location>
</feature>
<dbReference type="Proteomes" id="UP001279734">
    <property type="component" value="Unassembled WGS sequence"/>
</dbReference>
<proteinExistence type="predicted"/>
<name>A0AAD3T4F7_NEPGR</name>
<evidence type="ECO:0000313" key="3">
    <source>
        <dbReference type="Proteomes" id="UP001279734"/>
    </source>
</evidence>
<reference evidence="2" key="1">
    <citation type="submission" date="2023-05" db="EMBL/GenBank/DDBJ databases">
        <title>Nepenthes gracilis genome sequencing.</title>
        <authorList>
            <person name="Fukushima K."/>
        </authorList>
    </citation>
    <scope>NUCLEOTIDE SEQUENCE</scope>
    <source>
        <strain evidence="2">SING2019-196</strain>
    </source>
</reference>
<comment type="caution">
    <text evidence="2">The sequence shown here is derived from an EMBL/GenBank/DDBJ whole genome shotgun (WGS) entry which is preliminary data.</text>
</comment>
<dbReference type="EMBL" id="BSYO01000026">
    <property type="protein sequence ID" value="GMH23433.1"/>
    <property type="molecule type" value="Genomic_DNA"/>
</dbReference>
<organism evidence="2 3">
    <name type="scientific">Nepenthes gracilis</name>
    <name type="common">Slender pitcher plant</name>
    <dbReference type="NCBI Taxonomy" id="150966"/>
    <lineage>
        <taxon>Eukaryota</taxon>
        <taxon>Viridiplantae</taxon>
        <taxon>Streptophyta</taxon>
        <taxon>Embryophyta</taxon>
        <taxon>Tracheophyta</taxon>
        <taxon>Spermatophyta</taxon>
        <taxon>Magnoliopsida</taxon>
        <taxon>eudicotyledons</taxon>
        <taxon>Gunneridae</taxon>
        <taxon>Pentapetalae</taxon>
        <taxon>Caryophyllales</taxon>
        <taxon>Nepenthaceae</taxon>
        <taxon>Nepenthes</taxon>
    </lineage>
</organism>
<feature type="region of interest" description="Disordered" evidence="1">
    <location>
        <begin position="36"/>
        <end position="56"/>
    </location>
</feature>
<keyword evidence="3" id="KW-1185">Reference proteome</keyword>